<dbReference type="SUPFAM" id="SSF69000">
    <property type="entry name" value="FAD-dependent thiol oxidase"/>
    <property type="match status" value="1"/>
</dbReference>
<keyword evidence="6" id="KW-0496">Mitochondrion</keyword>
<evidence type="ECO:0000256" key="5">
    <source>
        <dbReference type="ARBA" id="ARBA00023002"/>
    </source>
</evidence>
<dbReference type="PANTHER" id="PTHR12645:SF0">
    <property type="entry name" value="FAD-LINKED SULFHYDRYL OXIDASE ALR"/>
    <property type="match status" value="1"/>
</dbReference>
<feature type="domain" description="ERV/ALR sulfhydryl oxidase" evidence="10">
    <location>
        <begin position="81"/>
        <end position="181"/>
    </location>
</feature>
<evidence type="ECO:0000256" key="2">
    <source>
        <dbReference type="ARBA" id="ARBA00004569"/>
    </source>
</evidence>
<keyword evidence="4 9" id="KW-0274">FAD</keyword>
<dbReference type="InterPro" id="IPR039799">
    <property type="entry name" value="ALR/ERV"/>
</dbReference>
<comment type="catalytic activity">
    <reaction evidence="8 9">
        <text>2 R'C(R)SH + O2 = R'C(R)S-S(R)CR' + H2O2</text>
        <dbReference type="Rhea" id="RHEA:17357"/>
        <dbReference type="ChEBI" id="CHEBI:15379"/>
        <dbReference type="ChEBI" id="CHEBI:16240"/>
        <dbReference type="ChEBI" id="CHEBI:16520"/>
        <dbReference type="ChEBI" id="CHEBI:17412"/>
        <dbReference type="EC" id="1.8.3.2"/>
    </reaction>
</comment>
<sequence>MDFKSWVKLNSKLRKRENSEGKNSEGQGFDEIKNFNIAIEDEYGGRGTAKVRYNTASTKKILEDPDEDDYPKWGLAAKYGCPADSVSLGRGTWRLLHSIAAYYPDSPSDEVKKDMNSFITLFSKFYPCRPCAEDFREWLKENPPNVSSKSLLSKWFCVAHNVVNRKLGKSEFNCDLLDQRWHDGWKDGSCD</sequence>
<evidence type="ECO:0000256" key="6">
    <source>
        <dbReference type="ARBA" id="ARBA00023128"/>
    </source>
</evidence>
<dbReference type="PROSITE" id="PS51324">
    <property type="entry name" value="ERV_ALR"/>
    <property type="match status" value="1"/>
</dbReference>
<dbReference type="Pfam" id="PF04777">
    <property type="entry name" value="Evr1_Alr"/>
    <property type="match status" value="1"/>
</dbReference>
<evidence type="ECO:0000256" key="8">
    <source>
        <dbReference type="ARBA" id="ARBA00048864"/>
    </source>
</evidence>
<evidence type="ECO:0000256" key="1">
    <source>
        <dbReference type="ARBA" id="ARBA00001974"/>
    </source>
</evidence>
<dbReference type="GO" id="GO:0016971">
    <property type="term" value="F:flavin-dependent sulfhydryl oxidase activity"/>
    <property type="evidence" value="ECO:0007669"/>
    <property type="project" value="InterPro"/>
</dbReference>
<keyword evidence="7" id="KW-1015">Disulfide bond</keyword>
<keyword evidence="12" id="KW-1185">Reference proteome</keyword>
<dbReference type="AlphaFoldDB" id="A0A5N5SNA5"/>
<keyword evidence="5 9" id="KW-0560">Oxidoreductase</keyword>
<accession>A0A5N5SNA5</accession>
<evidence type="ECO:0000259" key="10">
    <source>
        <dbReference type="PROSITE" id="PS51324"/>
    </source>
</evidence>
<dbReference type="PANTHER" id="PTHR12645">
    <property type="entry name" value="ALR/ERV"/>
    <property type="match status" value="1"/>
</dbReference>
<gene>
    <name evidence="11" type="primary">Gfer_0</name>
    <name evidence="11" type="ORF">Anas_02183</name>
</gene>
<evidence type="ECO:0000256" key="9">
    <source>
        <dbReference type="RuleBase" id="RU371123"/>
    </source>
</evidence>
<dbReference type="EMBL" id="SEYY01022771">
    <property type="protein sequence ID" value="KAB7495312.1"/>
    <property type="molecule type" value="Genomic_DNA"/>
</dbReference>
<reference evidence="11 12" key="1">
    <citation type="journal article" date="2019" name="PLoS Biol.">
        <title>Sex chromosomes control vertical transmission of feminizing Wolbachia symbionts in an isopod.</title>
        <authorList>
            <person name="Becking T."/>
            <person name="Chebbi M.A."/>
            <person name="Giraud I."/>
            <person name="Moumen B."/>
            <person name="Laverre T."/>
            <person name="Caubet Y."/>
            <person name="Peccoud J."/>
            <person name="Gilbert C."/>
            <person name="Cordaux R."/>
        </authorList>
    </citation>
    <scope>NUCLEOTIDE SEQUENCE [LARGE SCALE GENOMIC DNA]</scope>
    <source>
        <strain evidence="11">ANa2</strain>
        <tissue evidence="11">Whole body excluding digestive tract and cuticle</tissue>
    </source>
</reference>
<comment type="cofactor">
    <cofactor evidence="1 9">
        <name>FAD</name>
        <dbReference type="ChEBI" id="CHEBI:57692"/>
    </cofactor>
</comment>
<comment type="subcellular location">
    <subcellularLocation>
        <location evidence="2">Mitochondrion intermembrane space</location>
    </subcellularLocation>
</comment>
<dbReference type="InterPro" id="IPR036774">
    <property type="entry name" value="ERV/ALR_sulphydryl_oxid_sf"/>
</dbReference>
<keyword evidence="3 9" id="KW-0285">Flavoprotein</keyword>
<organism evidence="11 12">
    <name type="scientific">Armadillidium nasatum</name>
    <dbReference type="NCBI Taxonomy" id="96803"/>
    <lineage>
        <taxon>Eukaryota</taxon>
        <taxon>Metazoa</taxon>
        <taxon>Ecdysozoa</taxon>
        <taxon>Arthropoda</taxon>
        <taxon>Crustacea</taxon>
        <taxon>Multicrustacea</taxon>
        <taxon>Malacostraca</taxon>
        <taxon>Eumalacostraca</taxon>
        <taxon>Peracarida</taxon>
        <taxon>Isopoda</taxon>
        <taxon>Oniscidea</taxon>
        <taxon>Crinocheta</taxon>
        <taxon>Armadillidiidae</taxon>
        <taxon>Armadillidium</taxon>
    </lineage>
</organism>
<name>A0A5N5SNA5_9CRUS</name>
<evidence type="ECO:0000256" key="4">
    <source>
        <dbReference type="ARBA" id="ARBA00022827"/>
    </source>
</evidence>
<dbReference type="GO" id="GO:0005758">
    <property type="term" value="C:mitochondrial intermembrane space"/>
    <property type="evidence" value="ECO:0007669"/>
    <property type="project" value="UniProtKB-SubCell"/>
</dbReference>
<dbReference type="EC" id="1.8.3.2" evidence="9"/>
<dbReference type="OrthoDB" id="17199at2759"/>
<evidence type="ECO:0000313" key="11">
    <source>
        <dbReference type="EMBL" id="KAB7495312.1"/>
    </source>
</evidence>
<evidence type="ECO:0000256" key="3">
    <source>
        <dbReference type="ARBA" id="ARBA00022630"/>
    </source>
</evidence>
<comment type="caution">
    <text evidence="11">The sequence shown here is derived from an EMBL/GenBank/DDBJ whole genome shotgun (WGS) entry which is preliminary data.</text>
</comment>
<dbReference type="InterPro" id="IPR017905">
    <property type="entry name" value="ERV/ALR_sulphydryl_oxidase"/>
</dbReference>
<dbReference type="FunFam" id="1.20.120.310:FF:000003">
    <property type="entry name" value="Sulfhydryl oxidase"/>
    <property type="match status" value="1"/>
</dbReference>
<dbReference type="GO" id="GO:0050660">
    <property type="term" value="F:flavin adenine dinucleotide binding"/>
    <property type="evidence" value="ECO:0007669"/>
    <property type="project" value="TreeGrafter"/>
</dbReference>
<protein>
    <recommendedName>
        <fullName evidence="9">Sulfhydryl oxidase</fullName>
        <ecNumber evidence="9">1.8.3.2</ecNumber>
    </recommendedName>
</protein>
<dbReference type="Proteomes" id="UP000326759">
    <property type="component" value="Unassembled WGS sequence"/>
</dbReference>
<evidence type="ECO:0000256" key="7">
    <source>
        <dbReference type="ARBA" id="ARBA00023157"/>
    </source>
</evidence>
<proteinExistence type="predicted"/>
<evidence type="ECO:0000313" key="12">
    <source>
        <dbReference type="Proteomes" id="UP000326759"/>
    </source>
</evidence>
<dbReference type="Gene3D" id="1.20.120.310">
    <property type="entry name" value="ERV/ALR sulfhydryl oxidase domain"/>
    <property type="match status" value="1"/>
</dbReference>